<gene>
    <name evidence="1" type="ORF">JCM9140_2532</name>
</gene>
<protein>
    <submittedName>
        <fullName evidence="1">Uncharacterized protein</fullName>
    </submittedName>
</protein>
<comment type="caution">
    <text evidence="1">The sequence shown here is derived from an EMBL/GenBank/DDBJ whole genome shotgun (WGS) entry which is preliminary data.</text>
</comment>
<name>W4Q443_9BACI</name>
<evidence type="ECO:0000313" key="2">
    <source>
        <dbReference type="Proteomes" id="UP000018890"/>
    </source>
</evidence>
<reference evidence="1" key="1">
    <citation type="journal article" date="2014" name="Genome Announc.">
        <title>Draft Genome Sequences of Three Alkaliphilic Bacillus Strains, Bacillus wakoensis JCM 9140T, Bacillus akibai JCM 9157T, and Bacillus hemicellulosilyticus JCM 9152T.</title>
        <authorList>
            <person name="Yuki M."/>
            <person name="Oshima K."/>
            <person name="Suda W."/>
            <person name="Oshida Y."/>
            <person name="Kitamura K."/>
            <person name="Iida T."/>
            <person name="Hattori M."/>
            <person name="Ohkuma M."/>
        </authorList>
    </citation>
    <scope>NUCLEOTIDE SEQUENCE [LARGE SCALE GENOMIC DNA]</scope>
    <source>
        <strain evidence="1">JCM 9140</strain>
    </source>
</reference>
<keyword evidence="2" id="KW-1185">Reference proteome</keyword>
<proteinExistence type="predicted"/>
<accession>W4Q443</accession>
<dbReference type="OrthoDB" id="9981977at2"/>
<dbReference type="Proteomes" id="UP000018890">
    <property type="component" value="Unassembled WGS sequence"/>
</dbReference>
<dbReference type="RefSeq" id="WP_034746160.1">
    <property type="nucleotide sequence ID" value="NZ_BAUT01000025.1"/>
</dbReference>
<dbReference type="EMBL" id="BAUT01000025">
    <property type="protein sequence ID" value="GAE26463.1"/>
    <property type="molecule type" value="Genomic_DNA"/>
</dbReference>
<sequence>MSTEQLMSNLFSNLQQTNERLEKLHVLPNFSGGVDLRSRSGEVLSSYQPGVGVADGVILDGAGQKVAHVRDHVAGGTTFDFGGGHTVSTYSNVSGGETFHSSIEGVVGYTQPAFGGGMQFHGANGERMLAQSDPISGGIGITSSPAPTLPDLHLASFHASPLDSLDAASGVLDTAELGSLGVESLGIFQLIGDFL</sequence>
<dbReference type="AlphaFoldDB" id="W4Q443"/>
<organism evidence="1 2">
    <name type="scientific">Halalkalibacter wakoensis JCM 9140</name>
    <dbReference type="NCBI Taxonomy" id="1236970"/>
    <lineage>
        <taxon>Bacteria</taxon>
        <taxon>Bacillati</taxon>
        <taxon>Bacillota</taxon>
        <taxon>Bacilli</taxon>
        <taxon>Bacillales</taxon>
        <taxon>Bacillaceae</taxon>
        <taxon>Halalkalibacter</taxon>
    </lineage>
</organism>
<evidence type="ECO:0000313" key="1">
    <source>
        <dbReference type="EMBL" id="GAE26463.1"/>
    </source>
</evidence>